<evidence type="ECO:0000256" key="4">
    <source>
        <dbReference type="ARBA" id="ARBA00023186"/>
    </source>
</evidence>
<dbReference type="PIRSF" id="PIRSF036402">
    <property type="entry name" value="Ureas_acces_UreE"/>
    <property type="match status" value="1"/>
</dbReference>
<dbReference type="GO" id="GO:0051082">
    <property type="term" value="F:unfolded protein binding"/>
    <property type="evidence" value="ECO:0007669"/>
    <property type="project" value="UniProtKB-UniRule"/>
</dbReference>
<feature type="region of interest" description="Disordered" evidence="6">
    <location>
        <begin position="133"/>
        <end position="162"/>
    </location>
</feature>
<dbReference type="SUPFAM" id="SSF69287">
    <property type="entry name" value="Urease metallochaperone UreE, N-terminal domain"/>
    <property type="match status" value="1"/>
</dbReference>
<evidence type="ECO:0000256" key="1">
    <source>
        <dbReference type="ARBA" id="ARBA00004496"/>
    </source>
</evidence>
<dbReference type="InterPro" id="IPR007864">
    <property type="entry name" value="UreE_C_dom"/>
</dbReference>
<dbReference type="InterPro" id="IPR012406">
    <property type="entry name" value="UreE"/>
</dbReference>
<accession>A0A081K5R0</accession>
<dbReference type="CDD" id="cd00571">
    <property type="entry name" value="UreE"/>
    <property type="match status" value="1"/>
</dbReference>
<keyword evidence="9" id="KW-1185">Reference proteome</keyword>
<dbReference type="Gene3D" id="2.60.260.20">
    <property type="entry name" value="Urease metallochaperone UreE, N-terminal domain"/>
    <property type="match status" value="1"/>
</dbReference>
<dbReference type="Pfam" id="PF05194">
    <property type="entry name" value="UreE_C"/>
    <property type="match status" value="1"/>
</dbReference>
<keyword evidence="2 5" id="KW-0963">Cytoplasm</keyword>
<evidence type="ECO:0000313" key="9">
    <source>
        <dbReference type="Proteomes" id="UP000027997"/>
    </source>
</evidence>
<evidence type="ECO:0000259" key="7">
    <source>
        <dbReference type="SMART" id="SM00988"/>
    </source>
</evidence>
<dbReference type="eggNOG" id="COG2371">
    <property type="taxonomic scope" value="Bacteria"/>
</dbReference>
<dbReference type="Proteomes" id="UP000027997">
    <property type="component" value="Unassembled WGS sequence"/>
</dbReference>
<keyword evidence="3 5" id="KW-0533">Nickel</keyword>
<reference evidence="8 9" key="1">
    <citation type="submission" date="2014-06" db="EMBL/GenBank/DDBJ databases">
        <title>Whole Genome Sequences of Three Symbiotic Endozoicomonas Bacteria.</title>
        <authorList>
            <person name="Neave M.J."/>
            <person name="Apprill A."/>
            <person name="Voolstra C.R."/>
        </authorList>
    </citation>
    <scope>NUCLEOTIDE SEQUENCE [LARGE SCALE GENOMIC DNA]</scope>
    <source>
        <strain evidence="8 9">DSM 22380</strain>
    </source>
</reference>
<dbReference type="AlphaFoldDB" id="A0A081K5R0"/>
<organism evidence="8 9">
    <name type="scientific">Endozoicomonas elysicola</name>
    <dbReference type="NCBI Taxonomy" id="305900"/>
    <lineage>
        <taxon>Bacteria</taxon>
        <taxon>Pseudomonadati</taxon>
        <taxon>Pseudomonadota</taxon>
        <taxon>Gammaproteobacteria</taxon>
        <taxon>Oceanospirillales</taxon>
        <taxon>Endozoicomonadaceae</taxon>
        <taxon>Endozoicomonas</taxon>
    </lineage>
</organism>
<dbReference type="Gene3D" id="3.30.70.790">
    <property type="entry name" value="UreE, C-terminal domain"/>
    <property type="match status" value="1"/>
</dbReference>
<dbReference type="GO" id="GO:0006457">
    <property type="term" value="P:protein folding"/>
    <property type="evidence" value="ECO:0007669"/>
    <property type="project" value="InterPro"/>
</dbReference>
<dbReference type="NCBIfam" id="NF009751">
    <property type="entry name" value="PRK13261.1-1"/>
    <property type="match status" value="1"/>
</dbReference>
<protein>
    <recommendedName>
        <fullName evidence="5">Urease accessory protein UreE</fullName>
    </recommendedName>
</protein>
<dbReference type="STRING" id="305900.GV64_00910"/>
<dbReference type="EMBL" id="JOJP01000001">
    <property type="protein sequence ID" value="KEI69486.1"/>
    <property type="molecule type" value="Genomic_DNA"/>
</dbReference>
<dbReference type="SUPFAM" id="SSF69737">
    <property type="entry name" value="Urease metallochaperone UreE, C-terminal domain"/>
    <property type="match status" value="1"/>
</dbReference>
<name>A0A081K5R0_9GAMM</name>
<dbReference type="GO" id="GO:0019627">
    <property type="term" value="P:urea metabolic process"/>
    <property type="evidence" value="ECO:0007669"/>
    <property type="project" value="InterPro"/>
</dbReference>
<dbReference type="HAMAP" id="MF_00822">
    <property type="entry name" value="UreE"/>
    <property type="match status" value="1"/>
</dbReference>
<evidence type="ECO:0000256" key="6">
    <source>
        <dbReference type="SAM" id="MobiDB-lite"/>
    </source>
</evidence>
<dbReference type="GO" id="GO:0016151">
    <property type="term" value="F:nickel cation binding"/>
    <property type="evidence" value="ECO:0007669"/>
    <property type="project" value="UniProtKB-UniRule"/>
</dbReference>
<sequence length="162" mass="18437">MLKLIERLPNESKAFTDELLLPFDERKRGRLKAVTVNGQDAGIFIDRGEVMRDGTLLQAETGEVIRITAANEAVTTARCGDPLTFARACYHLGNRHVPLQIDDNWLRYQIDHVLDEMVRLLGLELDHEQAPFEPENGAYAKGHSHHHSHDHGHGHENHEHHH</sequence>
<dbReference type="InterPro" id="IPR036118">
    <property type="entry name" value="UreE_N_sf"/>
</dbReference>
<dbReference type="RefSeq" id="WP_020582092.1">
    <property type="nucleotide sequence ID" value="NZ_JOJP01000001.1"/>
</dbReference>
<dbReference type="Pfam" id="PF02814">
    <property type="entry name" value="UreE_N"/>
    <property type="match status" value="1"/>
</dbReference>
<gene>
    <name evidence="5" type="primary">ureE</name>
    <name evidence="8" type="ORF">GV64_00910</name>
</gene>
<evidence type="ECO:0000256" key="5">
    <source>
        <dbReference type="HAMAP-Rule" id="MF_00822"/>
    </source>
</evidence>
<comment type="caution">
    <text evidence="8">The sequence shown here is derived from an EMBL/GenBank/DDBJ whole genome shotgun (WGS) entry which is preliminary data.</text>
</comment>
<comment type="subcellular location">
    <subcellularLocation>
        <location evidence="1 5">Cytoplasm</location>
    </subcellularLocation>
</comment>
<dbReference type="InterPro" id="IPR004029">
    <property type="entry name" value="UreE_N"/>
</dbReference>
<feature type="domain" description="UreE urease accessory N-terminal" evidence="7">
    <location>
        <begin position="1"/>
        <end position="65"/>
    </location>
</feature>
<feature type="compositionally biased region" description="Basic and acidic residues" evidence="6">
    <location>
        <begin position="151"/>
        <end position="162"/>
    </location>
</feature>
<comment type="function">
    <text evidence="5">Involved in urease metallocenter assembly. Binds nickel. Probably functions as a nickel donor during metallocenter assembly.</text>
</comment>
<keyword evidence="4 5" id="KW-0143">Chaperone</keyword>
<proteinExistence type="inferred from homology"/>
<evidence type="ECO:0000256" key="2">
    <source>
        <dbReference type="ARBA" id="ARBA00022490"/>
    </source>
</evidence>
<evidence type="ECO:0000313" key="8">
    <source>
        <dbReference type="EMBL" id="KEI69486.1"/>
    </source>
</evidence>
<dbReference type="SMART" id="SM00988">
    <property type="entry name" value="UreE_N"/>
    <property type="match status" value="1"/>
</dbReference>
<evidence type="ECO:0000256" key="3">
    <source>
        <dbReference type="ARBA" id="ARBA00022596"/>
    </source>
</evidence>
<dbReference type="GO" id="GO:0065003">
    <property type="term" value="P:protein-containing complex assembly"/>
    <property type="evidence" value="ECO:0007669"/>
    <property type="project" value="InterPro"/>
</dbReference>
<comment type="similarity">
    <text evidence="5">Belongs to the UreE family.</text>
</comment>
<dbReference type="GO" id="GO:0005737">
    <property type="term" value="C:cytoplasm"/>
    <property type="evidence" value="ECO:0007669"/>
    <property type="project" value="UniProtKB-SubCell"/>
</dbReference>